<evidence type="ECO:0000313" key="3">
    <source>
        <dbReference type="Proteomes" id="UP000708208"/>
    </source>
</evidence>
<dbReference type="PANTHER" id="PTHR46601">
    <property type="entry name" value="ULP_PROTEASE DOMAIN-CONTAINING PROTEIN"/>
    <property type="match status" value="1"/>
</dbReference>
<sequence>DKPGCSNPFNRHLPKNTRKVLMCLKPVKEKYLLHAQNLNITLEMGNLLCAGCRIHLKNSQKHYLAAPVIQGDVTSESDDNEPMEVDDVESSDDSEHGSVGDYSDSMVVEEKLKCIFNTLGLPFANKSSLRTNQTVEFITEGILSKTNTLLETFLGRKLKKSKESDVDGCVSCKDFVDNLRVRFESADTRAERYQILTATPCWVSIQKSIKIFGVSKRVAETASKLKSKYGPVSAPLPKCGAKLSSDLVALVQEFYLCTDNSRISPAQRDTVIIRKVVNGVKEKLLVPRQEMMCTLKDLHHDFIDKYRDQDVSISKSNLGPNSANGDINKDFRTRVLDDICLLGACPICPNFEMLAELVNSVEEEAIQFWKWDKCPTTGKIELQTKTAKKCELIDHLNEKILKVAVHHFVYKKQRDYINSLKGFNNISWIHGVLNVDFGQNYSFVLPNETQGFHWSNTQATIHPFVLYYKLVNVDDIKRMHFVVISDTLKHDATTFHAFRHHVVHQSPSRLWIKRALDI</sequence>
<comment type="caution">
    <text evidence="2">The sequence shown here is derived from an EMBL/GenBank/DDBJ whole genome shotgun (WGS) entry which is preliminary data.</text>
</comment>
<protein>
    <submittedName>
        <fullName evidence="2">Uncharacterized protein</fullName>
    </submittedName>
</protein>
<name>A0A8J2K4J5_9HEXA</name>
<dbReference type="Proteomes" id="UP000708208">
    <property type="component" value="Unassembled WGS sequence"/>
</dbReference>
<evidence type="ECO:0000256" key="1">
    <source>
        <dbReference type="SAM" id="MobiDB-lite"/>
    </source>
</evidence>
<feature type="non-terminal residue" evidence="2">
    <location>
        <position position="1"/>
    </location>
</feature>
<dbReference type="AlphaFoldDB" id="A0A8J2K4J5"/>
<feature type="compositionally biased region" description="Acidic residues" evidence="1">
    <location>
        <begin position="75"/>
        <end position="92"/>
    </location>
</feature>
<organism evidence="2 3">
    <name type="scientific">Allacma fusca</name>
    <dbReference type="NCBI Taxonomy" id="39272"/>
    <lineage>
        <taxon>Eukaryota</taxon>
        <taxon>Metazoa</taxon>
        <taxon>Ecdysozoa</taxon>
        <taxon>Arthropoda</taxon>
        <taxon>Hexapoda</taxon>
        <taxon>Collembola</taxon>
        <taxon>Symphypleona</taxon>
        <taxon>Sminthuridae</taxon>
        <taxon>Allacma</taxon>
    </lineage>
</organism>
<accession>A0A8J2K4J5</accession>
<feature type="region of interest" description="Disordered" evidence="1">
    <location>
        <begin position="72"/>
        <end position="101"/>
    </location>
</feature>
<dbReference type="OrthoDB" id="10043418at2759"/>
<reference evidence="2" key="1">
    <citation type="submission" date="2021-06" db="EMBL/GenBank/DDBJ databases">
        <authorList>
            <person name="Hodson N. C."/>
            <person name="Mongue J. A."/>
            <person name="Jaron S. K."/>
        </authorList>
    </citation>
    <scope>NUCLEOTIDE SEQUENCE</scope>
</reference>
<gene>
    <name evidence="2" type="ORF">AFUS01_LOCUS9203</name>
</gene>
<proteinExistence type="predicted"/>
<keyword evidence="3" id="KW-1185">Reference proteome</keyword>
<dbReference type="EMBL" id="CAJVCH010065582">
    <property type="protein sequence ID" value="CAG7719904.1"/>
    <property type="molecule type" value="Genomic_DNA"/>
</dbReference>
<dbReference type="PANTHER" id="PTHR46601:SF1">
    <property type="entry name" value="ADF-H DOMAIN-CONTAINING PROTEIN"/>
    <property type="match status" value="1"/>
</dbReference>
<evidence type="ECO:0000313" key="2">
    <source>
        <dbReference type="EMBL" id="CAG7719904.1"/>
    </source>
</evidence>